<dbReference type="Proteomes" id="UP000005326">
    <property type="component" value="Unassembled WGS sequence"/>
</dbReference>
<dbReference type="Gene3D" id="3.30.870.10">
    <property type="entry name" value="Endonuclease Chain A"/>
    <property type="match status" value="1"/>
</dbReference>
<dbReference type="PROSITE" id="PS50035">
    <property type="entry name" value="PLD"/>
    <property type="match status" value="1"/>
</dbReference>
<dbReference type="EMBL" id="ABCA03000044">
    <property type="protein sequence ID" value="EDS00906.1"/>
    <property type="molecule type" value="Genomic_DNA"/>
</dbReference>
<name>B0MMX6_9FIRM</name>
<dbReference type="SMART" id="SM00155">
    <property type="entry name" value="PLDc"/>
    <property type="match status" value="1"/>
</dbReference>
<dbReference type="InterPro" id="IPR001736">
    <property type="entry name" value="PLipase_D/transphosphatidylase"/>
</dbReference>
<feature type="domain" description="PLD phosphodiesterase" evidence="1">
    <location>
        <begin position="123"/>
        <end position="149"/>
    </location>
</feature>
<dbReference type="SUPFAM" id="SSF56024">
    <property type="entry name" value="Phospholipase D/nuclease"/>
    <property type="match status" value="1"/>
</dbReference>
<comment type="caution">
    <text evidence="2">The sequence shown here is derived from an EMBL/GenBank/DDBJ whole genome shotgun (WGS) entry which is preliminary data.</text>
</comment>
<proteinExistence type="predicted"/>
<sequence length="388" mass="44696">MDFQKVRQIKRKGAIIVKKEFLTSNAKFVYSKNELGYQEVLDRFKDAKQITIITFNISEKQNTLVNALKKAGDSCIINVITNIPNRWETYYGDAFRDKARKKINLYMTKLMPESLGAKTAVFFDFSNHGKIIMTDSIVYVGSANYSEESANNTEFGFLSEDKELIEFINMDVLPDIQSLAIPYYEYDYTAVLLEANVALAAVYNIKNELFEEVYRLHDDIDGEWYYYEYNEASLTVFTLDKTLQIIDEACNVARDVYDAIDVITNGDEDETTNANDEYDEILAVASHIEEIRSYDTLIELSEFDSGEFVNQQLQKEYAMEAYEENLENCINSASEDAQNIVLDLTQTAKDDIDKLLSELQEYCDKYANFIDNLRAREIKKISPKIDNT</sequence>
<protein>
    <submittedName>
        <fullName evidence="2">Phospholipase D domain protein</fullName>
        <ecNumber evidence="2">3.1.-.-</ecNumber>
    </submittedName>
</protein>
<gene>
    <name evidence="2" type="ORF">EUBSIR_01188</name>
</gene>
<keyword evidence="2" id="KW-0378">Hydrolase</keyword>
<reference evidence="2" key="2">
    <citation type="submission" date="2014-06" db="EMBL/GenBank/DDBJ databases">
        <title>Draft genome sequence of Eubacterium siraeum (DSM 15702).</title>
        <authorList>
            <person name="Sudarsanam P."/>
            <person name="Ley R."/>
            <person name="Guruge J."/>
            <person name="Turnbaugh P.J."/>
            <person name="Mahowald M."/>
            <person name="Liep D."/>
            <person name="Gordon J."/>
        </authorList>
    </citation>
    <scope>NUCLEOTIDE SEQUENCE</scope>
    <source>
        <strain evidence="2">DSM 15702</strain>
    </source>
</reference>
<dbReference type="CDD" id="cd00138">
    <property type="entry name" value="PLDc_SF"/>
    <property type="match status" value="1"/>
</dbReference>
<evidence type="ECO:0000259" key="1">
    <source>
        <dbReference type="PROSITE" id="PS50035"/>
    </source>
</evidence>
<dbReference type="Pfam" id="PF13091">
    <property type="entry name" value="PLDc_2"/>
    <property type="match status" value="1"/>
</dbReference>
<dbReference type="GO" id="GO:0006793">
    <property type="term" value="P:phosphorus metabolic process"/>
    <property type="evidence" value="ECO:0007669"/>
    <property type="project" value="UniProtKB-ARBA"/>
</dbReference>
<dbReference type="AlphaFoldDB" id="B0MMX6"/>
<dbReference type="EC" id="3.1.-.-" evidence="2"/>
<evidence type="ECO:0000313" key="3">
    <source>
        <dbReference type="Proteomes" id="UP000005326"/>
    </source>
</evidence>
<evidence type="ECO:0000313" key="2">
    <source>
        <dbReference type="EMBL" id="EDS00906.1"/>
    </source>
</evidence>
<keyword evidence="3" id="KW-1185">Reference proteome</keyword>
<dbReference type="GO" id="GO:0016787">
    <property type="term" value="F:hydrolase activity"/>
    <property type="evidence" value="ECO:0007669"/>
    <property type="project" value="UniProtKB-KW"/>
</dbReference>
<accession>B0MMX6</accession>
<reference evidence="2" key="1">
    <citation type="submission" date="2007-10" db="EMBL/GenBank/DDBJ databases">
        <authorList>
            <person name="Fulton L."/>
            <person name="Clifton S."/>
            <person name="Fulton B."/>
            <person name="Xu J."/>
            <person name="Minx P."/>
            <person name="Pepin K.H."/>
            <person name="Johnson M."/>
            <person name="Thiruvilangam P."/>
            <person name="Bhonagiri V."/>
            <person name="Nash W.E."/>
            <person name="Mardis E.R."/>
            <person name="Wilson R.K."/>
        </authorList>
    </citation>
    <scope>NUCLEOTIDE SEQUENCE [LARGE SCALE GENOMIC DNA]</scope>
    <source>
        <strain evidence="2">DSM 15702</strain>
    </source>
</reference>
<dbReference type="InterPro" id="IPR025202">
    <property type="entry name" value="PLD-like_dom"/>
</dbReference>
<organism evidence="2 3">
    <name type="scientific">[Eubacterium] siraeum DSM 15702</name>
    <dbReference type="NCBI Taxonomy" id="428128"/>
    <lineage>
        <taxon>Bacteria</taxon>
        <taxon>Bacillati</taxon>
        <taxon>Bacillota</taxon>
        <taxon>Clostridia</taxon>
        <taxon>Eubacteriales</taxon>
        <taxon>Oscillospiraceae</taxon>
        <taxon>Oscillospiraceae incertae sedis</taxon>
    </lineage>
</organism>